<evidence type="ECO:0000259" key="1">
    <source>
        <dbReference type="PROSITE" id="PS51819"/>
    </source>
</evidence>
<dbReference type="PROSITE" id="PS51819">
    <property type="entry name" value="VOC"/>
    <property type="match status" value="1"/>
</dbReference>
<dbReference type="Gene3D" id="3.10.180.10">
    <property type="entry name" value="2,3-Dihydroxybiphenyl 1,2-Dioxygenase, domain 1"/>
    <property type="match status" value="1"/>
</dbReference>
<dbReference type="AlphaFoldDB" id="A0A838L7J0"/>
<proteinExistence type="predicted"/>
<feature type="domain" description="VOC" evidence="1">
    <location>
        <begin position="13"/>
        <end position="140"/>
    </location>
</feature>
<evidence type="ECO:0000313" key="3">
    <source>
        <dbReference type="Proteomes" id="UP000570166"/>
    </source>
</evidence>
<protein>
    <submittedName>
        <fullName evidence="2">VOC family protein</fullName>
    </submittedName>
</protein>
<keyword evidence="3" id="KW-1185">Reference proteome</keyword>
<dbReference type="InterPro" id="IPR029068">
    <property type="entry name" value="Glyas_Bleomycin-R_OHBP_Dase"/>
</dbReference>
<name>A0A838L7J0_9SPHN</name>
<dbReference type="InterPro" id="IPR037523">
    <property type="entry name" value="VOC_core"/>
</dbReference>
<dbReference type="EMBL" id="JACEIB010000003">
    <property type="protein sequence ID" value="MBA2933518.1"/>
    <property type="molecule type" value="Genomic_DNA"/>
</dbReference>
<reference evidence="2 3" key="1">
    <citation type="submission" date="2020-07" db="EMBL/GenBank/DDBJ databases">
        <authorList>
            <person name="Sun Q."/>
        </authorList>
    </citation>
    <scope>NUCLEOTIDE SEQUENCE [LARGE SCALE GENOMIC DNA]</scope>
    <source>
        <strain evidence="2 3">CGMCC 1.13654</strain>
    </source>
</reference>
<organism evidence="2 3">
    <name type="scientific">Sphingomonas chungangi</name>
    <dbReference type="NCBI Taxonomy" id="2683589"/>
    <lineage>
        <taxon>Bacteria</taxon>
        <taxon>Pseudomonadati</taxon>
        <taxon>Pseudomonadota</taxon>
        <taxon>Alphaproteobacteria</taxon>
        <taxon>Sphingomonadales</taxon>
        <taxon>Sphingomonadaceae</taxon>
        <taxon>Sphingomonas</taxon>
    </lineage>
</organism>
<evidence type="ECO:0000313" key="2">
    <source>
        <dbReference type="EMBL" id="MBA2933518.1"/>
    </source>
</evidence>
<dbReference type="Pfam" id="PF00903">
    <property type="entry name" value="Glyoxalase"/>
    <property type="match status" value="1"/>
</dbReference>
<dbReference type="InterPro" id="IPR004360">
    <property type="entry name" value="Glyas_Fos-R_dOase_dom"/>
</dbReference>
<sequence>MTGVPDRPAANLMFSHMGLSVVDIVRMEEFYTEVLGFTVTDRGHADGMDLVFLSRDPHDHHQIVLATGRPETLPANTANPQFGPSINQISFRMGSLDDLRDIEIRLNAFGAESIFPANHGVAWSIYAHDPEGNNLEFFVDTDWYILQPLLLPLDLSKDNDVIIAQTKAMCEQSEGFEPIADWRARIAPRMSAFRPPLGRPSEVVS</sequence>
<dbReference type="Proteomes" id="UP000570166">
    <property type="component" value="Unassembled WGS sequence"/>
</dbReference>
<gene>
    <name evidence="2" type="ORF">HZF05_05350</name>
</gene>
<comment type="caution">
    <text evidence="2">The sequence shown here is derived from an EMBL/GenBank/DDBJ whole genome shotgun (WGS) entry which is preliminary data.</text>
</comment>
<dbReference type="SUPFAM" id="SSF54593">
    <property type="entry name" value="Glyoxalase/Bleomycin resistance protein/Dihydroxybiphenyl dioxygenase"/>
    <property type="match status" value="1"/>
</dbReference>
<accession>A0A838L7J0</accession>